<evidence type="ECO:0000313" key="4">
    <source>
        <dbReference type="Proteomes" id="UP001220962"/>
    </source>
</evidence>
<evidence type="ECO:0000313" key="5">
    <source>
        <dbReference type="Proteomes" id="UP001221519"/>
    </source>
</evidence>
<gene>
    <name evidence="2" type="ORF">PUW23_07060</name>
    <name evidence="3" type="ORF">PUW25_06585</name>
</gene>
<evidence type="ECO:0000313" key="3">
    <source>
        <dbReference type="EMBL" id="WDI03617.1"/>
    </source>
</evidence>
<dbReference type="InterPro" id="IPR031837">
    <property type="entry name" value="DUF5071"/>
</dbReference>
<dbReference type="RefSeq" id="WP_047912036.1">
    <property type="nucleotide sequence ID" value="NZ_CP118101.1"/>
</dbReference>
<dbReference type="Gene3D" id="1.25.40.750">
    <property type="entry name" value="Domain of unknown function DUF5071"/>
    <property type="match status" value="1"/>
</dbReference>
<dbReference type="SUPFAM" id="SSF48371">
    <property type="entry name" value="ARM repeat"/>
    <property type="match status" value="1"/>
</dbReference>
<dbReference type="Proteomes" id="UP001220962">
    <property type="component" value="Chromosome"/>
</dbReference>
<keyword evidence="5" id="KW-1185">Reference proteome</keyword>
<reference evidence="2 5" key="1">
    <citation type="submission" date="2023-02" db="EMBL/GenBank/DDBJ databases">
        <title>Pathogen: clinical or host-associated sample.</title>
        <authorList>
            <person name="Hergert J."/>
            <person name="Casey R."/>
            <person name="Wagner J."/>
            <person name="Young E.L."/>
            <person name="Oakeson K.F."/>
        </authorList>
    </citation>
    <scope>NUCLEOTIDE SEQUENCE</scope>
    <source>
        <strain evidence="3 5">2022CK-00829</strain>
        <strain evidence="2">2022CK-00830</strain>
    </source>
</reference>
<proteinExistence type="predicted"/>
<dbReference type="EMBL" id="CP118101">
    <property type="protein sequence ID" value="WDH83965.1"/>
    <property type="molecule type" value="Genomic_DNA"/>
</dbReference>
<dbReference type="InterPro" id="IPR038692">
    <property type="entry name" value="Cthe_2751_sf"/>
</dbReference>
<dbReference type="Pfam" id="PF16804">
    <property type="entry name" value="DUF5071"/>
    <property type="match status" value="1"/>
</dbReference>
<evidence type="ECO:0000259" key="1">
    <source>
        <dbReference type="Pfam" id="PF16804"/>
    </source>
</evidence>
<evidence type="ECO:0000313" key="2">
    <source>
        <dbReference type="EMBL" id="WDH83965.1"/>
    </source>
</evidence>
<accession>A0AAX3N287</accession>
<feature type="domain" description="DUF5071" evidence="1">
    <location>
        <begin position="7"/>
        <end position="127"/>
    </location>
</feature>
<sequence length="131" mass="15545">MNDLQQLVPKHKHDLEVINKLRELDPRMDVSSIMDDLFEWLQDINWPVAQELCTVLPRFKADDLLPRIHRVLNSDDECWQYSCIYFLIPKLNTDLHNEVREDLLRIIQNPTPSEILSEINEGAKEIYESLF</sequence>
<dbReference type="EMBL" id="CP118108">
    <property type="protein sequence ID" value="WDI03617.1"/>
    <property type="molecule type" value="Genomic_DNA"/>
</dbReference>
<dbReference type="Proteomes" id="UP001221519">
    <property type="component" value="Chromosome"/>
</dbReference>
<dbReference type="AlphaFoldDB" id="A0AAX3N287"/>
<organism evidence="2 4">
    <name type="scientific">Paenibacillus urinalis</name>
    <dbReference type="NCBI Taxonomy" id="521520"/>
    <lineage>
        <taxon>Bacteria</taxon>
        <taxon>Bacillati</taxon>
        <taxon>Bacillota</taxon>
        <taxon>Bacilli</taxon>
        <taxon>Bacillales</taxon>
        <taxon>Paenibacillaceae</taxon>
        <taxon>Paenibacillus</taxon>
    </lineage>
</organism>
<dbReference type="InterPro" id="IPR016024">
    <property type="entry name" value="ARM-type_fold"/>
</dbReference>
<name>A0AAX3N287_9BACL</name>
<protein>
    <submittedName>
        <fullName evidence="2">DUF5071 domain-containing protein</fullName>
    </submittedName>
</protein>
<dbReference type="CDD" id="cd11743">
    <property type="entry name" value="Cthe_2751_like"/>
    <property type="match status" value="1"/>
</dbReference>